<feature type="region of interest" description="Disordered" evidence="1">
    <location>
        <begin position="59"/>
        <end position="84"/>
    </location>
</feature>
<dbReference type="EMBL" id="JABFUD020000014">
    <property type="protein sequence ID" value="KAI5070521.1"/>
    <property type="molecule type" value="Genomic_DNA"/>
</dbReference>
<feature type="region of interest" description="Disordered" evidence="1">
    <location>
        <begin position="131"/>
        <end position="152"/>
    </location>
</feature>
<proteinExistence type="predicted"/>
<comment type="caution">
    <text evidence="2">The sequence shown here is derived from an EMBL/GenBank/DDBJ whole genome shotgun (WGS) entry which is preliminary data.</text>
</comment>
<feature type="compositionally biased region" description="Basic and acidic residues" evidence="1">
    <location>
        <begin position="131"/>
        <end position="145"/>
    </location>
</feature>
<protein>
    <submittedName>
        <fullName evidence="2">Uncharacterized protein</fullName>
    </submittedName>
</protein>
<feature type="region of interest" description="Disordered" evidence="1">
    <location>
        <begin position="1"/>
        <end position="29"/>
    </location>
</feature>
<gene>
    <name evidence="2" type="ORF">GOP47_0014864</name>
</gene>
<feature type="compositionally biased region" description="Low complexity" evidence="1">
    <location>
        <begin position="1"/>
        <end position="12"/>
    </location>
</feature>
<evidence type="ECO:0000256" key="1">
    <source>
        <dbReference type="SAM" id="MobiDB-lite"/>
    </source>
</evidence>
<organism evidence="2 3">
    <name type="scientific">Adiantum capillus-veneris</name>
    <name type="common">Maidenhair fern</name>
    <dbReference type="NCBI Taxonomy" id="13818"/>
    <lineage>
        <taxon>Eukaryota</taxon>
        <taxon>Viridiplantae</taxon>
        <taxon>Streptophyta</taxon>
        <taxon>Embryophyta</taxon>
        <taxon>Tracheophyta</taxon>
        <taxon>Polypodiopsida</taxon>
        <taxon>Polypodiidae</taxon>
        <taxon>Polypodiales</taxon>
        <taxon>Pteridineae</taxon>
        <taxon>Pteridaceae</taxon>
        <taxon>Vittarioideae</taxon>
        <taxon>Adiantum</taxon>
    </lineage>
</organism>
<accession>A0A9D4UMD1</accession>
<name>A0A9D4UMD1_ADICA</name>
<reference evidence="2" key="1">
    <citation type="submission" date="2021-01" db="EMBL/GenBank/DDBJ databases">
        <title>Adiantum capillus-veneris genome.</title>
        <authorList>
            <person name="Fang Y."/>
            <person name="Liao Q."/>
        </authorList>
    </citation>
    <scope>NUCLEOTIDE SEQUENCE</scope>
    <source>
        <strain evidence="2">H3</strain>
        <tissue evidence="2">Leaf</tissue>
    </source>
</reference>
<keyword evidence="3" id="KW-1185">Reference proteome</keyword>
<evidence type="ECO:0000313" key="3">
    <source>
        <dbReference type="Proteomes" id="UP000886520"/>
    </source>
</evidence>
<dbReference type="OrthoDB" id="10614753at2759"/>
<evidence type="ECO:0000313" key="2">
    <source>
        <dbReference type="EMBL" id="KAI5070521.1"/>
    </source>
</evidence>
<dbReference type="AlphaFoldDB" id="A0A9D4UMD1"/>
<dbReference type="Proteomes" id="UP000886520">
    <property type="component" value="Chromosome 14"/>
</dbReference>
<sequence length="152" mass="17550">MTSHRSSSSSSSAARKGDDDGKPAKLSFHEMLSYGHKPWDEDYREQKKALNEAFTQAQRQAAAEEKRMSKQKKMSTKQAKQATSFEDADVHMYGVEPVKFTDKEMLSYGHKPWDKDYHEWKDTYEKPFTKAERHQAAVEARSEKRASKRGNT</sequence>